<comment type="caution">
    <text evidence="2">The sequence shown here is derived from an EMBL/GenBank/DDBJ whole genome shotgun (WGS) entry which is preliminary data.</text>
</comment>
<dbReference type="AlphaFoldDB" id="A0AAD4XKF4"/>
<reference evidence="2" key="1">
    <citation type="submission" date="2022-04" db="EMBL/GenBank/DDBJ databases">
        <title>A functionally conserved STORR gene fusion in Papaver species that diverged 16.8 million years ago.</title>
        <authorList>
            <person name="Catania T."/>
        </authorList>
    </citation>
    <scope>NUCLEOTIDE SEQUENCE</scope>
    <source>
        <strain evidence="2">S-188037</strain>
    </source>
</reference>
<evidence type="ECO:0000313" key="3">
    <source>
        <dbReference type="Proteomes" id="UP001202328"/>
    </source>
</evidence>
<dbReference type="EMBL" id="JAJJMB010008958">
    <property type="protein sequence ID" value="KAI3917957.1"/>
    <property type="molecule type" value="Genomic_DNA"/>
</dbReference>
<feature type="non-terminal residue" evidence="2">
    <location>
        <position position="91"/>
    </location>
</feature>
<accession>A0AAD4XKF4</accession>
<protein>
    <submittedName>
        <fullName evidence="2">Uncharacterized protein</fullName>
    </submittedName>
</protein>
<keyword evidence="3" id="KW-1185">Reference proteome</keyword>
<evidence type="ECO:0000256" key="1">
    <source>
        <dbReference type="SAM" id="MobiDB-lite"/>
    </source>
</evidence>
<gene>
    <name evidence="2" type="ORF">MKW98_000191</name>
</gene>
<name>A0AAD4XKF4_9MAGN</name>
<evidence type="ECO:0000313" key="2">
    <source>
        <dbReference type="EMBL" id="KAI3917957.1"/>
    </source>
</evidence>
<organism evidence="2 3">
    <name type="scientific">Papaver atlanticum</name>
    <dbReference type="NCBI Taxonomy" id="357466"/>
    <lineage>
        <taxon>Eukaryota</taxon>
        <taxon>Viridiplantae</taxon>
        <taxon>Streptophyta</taxon>
        <taxon>Embryophyta</taxon>
        <taxon>Tracheophyta</taxon>
        <taxon>Spermatophyta</taxon>
        <taxon>Magnoliopsida</taxon>
        <taxon>Ranunculales</taxon>
        <taxon>Papaveraceae</taxon>
        <taxon>Papaveroideae</taxon>
        <taxon>Papaver</taxon>
    </lineage>
</organism>
<sequence>MSKIQDPSKAIEILRKRLPWLIKKMKASLARGNPMTIDEQEEFIDLLENIEYEGASARFDEKRKSKRIRGSAHGQNQDEGAQGRPAKRGRG</sequence>
<dbReference type="Proteomes" id="UP001202328">
    <property type="component" value="Unassembled WGS sequence"/>
</dbReference>
<feature type="region of interest" description="Disordered" evidence="1">
    <location>
        <begin position="58"/>
        <end position="91"/>
    </location>
</feature>
<proteinExistence type="predicted"/>